<accession>A0A933L3Z4</accession>
<keyword evidence="6" id="KW-0414">Isoprene biosynthesis</keyword>
<dbReference type="PANTHER" id="PTHR43281:SF1">
    <property type="entry name" value="FARNESYL DIPHOSPHATE SYNTHASE"/>
    <property type="match status" value="1"/>
</dbReference>
<name>A0A933L3Z4_9HYPH</name>
<comment type="similarity">
    <text evidence="2 8">Belongs to the FPP/GGPP synthase family.</text>
</comment>
<evidence type="ECO:0000256" key="4">
    <source>
        <dbReference type="ARBA" id="ARBA00022723"/>
    </source>
</evidence>
<dbReference type="InterPro" id="IPR000092">
    <property type="entry name" value="Polyprenyl_synt"/>
</dbReference>
<evidence type="ECO:0000256" key="8">
    <source>
        <dbReference type="RuleBase" id="RU004466"/>
    </source>
</evidence>
<dbReference type="Proteomes" id="UP000782610">
    <property type="component" value="Unassembled WGS sequence"/>
</dbReference>
<keyword evidence="4" id="KW-0479">Metal-binding</keyword>
<evidence type="ECO:0000256" key="2">
    <source>
        <dbReference type="ARBA" id="ARBA00006706"/>
    </source>
</evidence>
<dbReference type="GO" id="GO:0016114">
    <property type="term" value="P:terpenoid biosynthetic process"/>
    <property type="evidence" value="ECO:0007669"/>
    <property type="project" value="UniProtKB-ARBA"/>
</dbReference>
<dbReference type="GO" id="GO:0046872">
    <property type="term" value="F:metal ion binding"/>
    <property type="evidence" value="ECO:0007669"/>
    <property type="project" value="UniProtKB-KW"/>
</dbReference>
<evidence type="ECO:0000256" key="6">
    <source>
        <dbReference type="ARBA" id="ARBA00023229"/>
    </source>
</evidence>
<dbReference type="FunFam" id="1.10.600.10:FF:000001">
    <property type="entry name" value="Geranylgeranyl diphosphate synthase"/>
    <property type="match status" value="1"/>
</dbReference>
<comment type="cofactor">
    <cofactor evidence="1">
        <name>Mg(2+)</name>
        <dbReference type="ChEBI" id="CHEBI:18420"/>
    </cofactor>
</comment>
<dbReference type="GO" id="GO:0005737">
    <property type="term" value="C:cytoplasm"/>
    <property type="evidence" value="ECO:0007669"/>
    <property type="project" value="UniProtKB-ARBA"/>
</dbReference>
<reference evidence="9" key="1">
    <citation type="submission" date="2020-07" db="EMBL/GenBank/DDBJ databases">
        <title>Huge and variable diversity of episymbiotic CPR bacteria and DPANN archaea in groundwater ecosystems.</title>
        <authorList>
            <person name="He C.Y."/>
            <person name="Keren R."/>
            <person name="Whittaker M."/>
            <person name="Farag I.F."/>
            <person name="Doudna J."/>
            <person name="Cate J.H.D."/>
            <person name="Banfield J.F."/>
        </authorList>
    </citation>
    <scope>NUCLEOTIDE SEQUENCE</scope>
    <source>
        <strain evidence="9">NC_groundwater_1586_Pr3_B-0.1um_66_15</strain>
    </source>
</reference>
<sequence length="299" mass="30906">MASFGAKLQTNAAEIERALEVLLAPGPLSGPGAPPARLVAAMRHGTLNGGKRLRPFLLRETAALCGTARELSLAAGVAVELVHCYSLIHDDLPAMDDDDLRRGRPTVHKAFDEATAILAGDALLTLAFGHMGEHGAADPALRARLVVELAAGAGSGGMVGGQMRDIEGETTRLDETGIARMQAMKTGALIRAAIRMGAILGGAGTDALGHLTAYAEAAGRAFQLADDLLDVTASPDAVGKATGKDAALGKQTLVARLGIDAARRHLGDIVHDAITALTPFGPEADTLREAARYFATRES</sequence>
<evidence type="ECO:0000256" key="7">
    <source>
        <dbReference type="ARBA" id="ARBA00069024"/>
    </source>
</evidence>
<gene>
    <name evidence="9" type="ORF">HY834_18710</name>
</gene>
<protein>
    <recommendedName>
        <fullName evidence="7">Probable farnesyl diphosphate synthase</fullName>
    </recommendedName>
</protein>
<dbReference type="GO" id="GO:0004659">
    <property type="term" value="F:prenyltransferase activity"/>
    <property type="evidence" value="ECO:0007669"/>
    <property type="project" value="InterPro"/>
</dbReference>
<dbReference type="Gene3D" id="1.10.600.10">
    <property type="entry name" value="Farnesyl Diphosphate Synthase"/>
    <property type="match status" value="1"/>
</dbReference>
<dbReference type="SFLD" id="SFLDS00005">
    <property type="entry name" value="Isoprenoid_Synthase_Type_I"/>
    <property type="match status" value="1"/>
</dbReference>
<dbReference type="PANTHER" id="PTHR43281">
    <property type="entry name" value="FARNESYL DIPHOSPHATE SYNTHASE"/>
    <property type="match status" value="1"/>
</dbReference>
<dbReference type="InterPro" id="IPR008949">
    <property type="entry name" value="Isoprenoid_synthase_dom_sf"/>
</dbReference>
<dbReference type="EMBL" id="JACRAF010000061">
    <property type="protein sequence ID" value="MBI4923774.1"/>
    <property type="molecule type" value="Genomic_DNA"/>
</dbReference>
<dbReference type="Pfam" id="PF00348">
    <property type="entry name" value="polyprenyl_synt"/>
    <property type="match status" value="1"/>
</dbReference>
<dbReference type="SUPFAM" id="SSF48576">
    <property type="entry name" value="Terpenoid synthases"/>
    <property type="match status" value="1"/>
</dbReference>
<dbReference type="AlphaFoldDB" id="A0A933L3Z4"/>
<proteinExistence type="inferred from homology"/>
<dbReference type="PROSITE" id="PS00723">
    <property type="entry name" value="POLYPRENYL_SYNTHASE_1"/>
    <property type="match status" value="1"/>
</dbReference>
<evidence type="ECO:0000256" key="1">
    <source>
        <dbReference type="ARBA" id="ARBA00001946"/>
    </source>
</evidence>
<organism evidence="9 10">
    <name type="scientific">Devosia nanyangense</name>
    <dbReference type="NCBI Taxonomy" id="1228055"/>
    <lineage>
        <taxon>Bacteria</taxon>
        <taxon>Pseudomonadati</taxon>
        <taxon>Pseudomonadota</taxon>
        <taxon>Alphaproteobacteria</taxon>
        <taxon>Hyphomicrobiales</taxon>
        <taxon>Devosiaceae</taxon>
        <taxon>Devosia</taxon>
    </lineage>
</organism>
<evidence type="ECO:0000256" key="3">
    <source>
        <dbReference type="ARBA" id="ARBA00022679"/>
    </source>
</evidence>
<keyword evidence="5" id="KW-0460">Magnesium</keyword>
<evidence type="ECO:0000313" key="10">
    <source>
        <dbReference type="Proteomes" id="UP000782610"/>
    </source>
</evidence>
<dbReference type="InterPro" id="IPR053378">
    <property type="entry name" value="Prenyl_diphosphate_synthase"/>
</dbReference>
<evidence type="ECO:0000313" key="9">
    <source>
        <dbReference type="EMBL" id="MBI4923774.1"/>
    </source>
</evidence>
<dbReference type="CDD" id="cd00685">
    <property type="entry name" value="Trans_IPPS_HT"/>
    <property type="match status" value="1"/>
</dbReference>
<keyword evidence="3 8" id="KW-0808">Transferase</keyword>
<comment type="caution">
    <text evidence="9">The sequence shown here is derived from an EMBL/GenBank/DDBJ whole genome shotgun (WGS) entry which is preliminary data.</text>
</comment>
<dbReference type="InterPro" id="IPR033749">
    <property type="entry name" value="Polyprenyl_synt_CS"/>
</dbReference>
<dbReference type="NCBIfam" id="NF045485">
    <property type="entry name" value="FPPsyn"/>
    <property type="match status" value="1"/>
</dbReference>
<evidence type="ECO:0000256" key="5">
    <source>
        <dbReference type="ARBA" id="ARBA00022842"/>
    </source>
</evidence>
<dbReference type="SFLD" id="SFLDG01017">
    <property type="entry name" value="Polyprenyl_Transferase_Like"/>
    <property type="match status" value="1"/>
</dbReference>